<comment type="subcellular location">
    <subcellularLocation>
        <location evidence="6">Cytoplasm</location>
    </subcellularLocation>
</comment>
<keyword evidence="5 6" id="KW-0234">DNA repair</keyword>
<dbReference type="NCBIfam" id="TIGR00084">
    <property type="entry name" value="ruvA"/>
    <property type="match status" value="1"/>
</dbReference>
<keyword evidence="4 6" id="KW-0233">DNA recombination</keyword>
<dbReference type="GO" id="GO:0006310">
    <property type="term" value="P:DNA recombination"/>
    <property type="evidence" value="ECO:0007669"/>
    <property type="project" value="UniProtKB-UniRule"/>
</dbReference>
<comment type="domain">
    <text evidence="6">Has three domains with a flexible linker between the domains II and III and assumes an 'L' shape. Domain III is highly mobile and contacts RuvB.</text>
</comment>
<evidence type="ECO:0000256" key="1">
    <source>
        <dbReference type="ARBA" id="ARBA00022490"/>
    </source>
</evidence>
<organism evidence="9 10">
    <name type="scientific">Candidatus Gottesmanbacteria bacterium RIFCSPHIGHO2_02_FULL_39_11</name>
    <dbReference type="NCBI Taxonomy" id="1798382"/>
    <lineage>
        <taxon>Bacteria</taxon>
        <taxon>Candidatus Gottesmaniibacteriota</taxon>
    </lineage>
</organism>
<keyword evidence="3 6" id="KW-0238">DNA-binding</keyword>
<name>A0A1F5ZL13_9BACT</name>
<keyword evidence="9" id="KW-0547">Nucleotide-binding</keyword>
<dbReference type="SUPFAM" id="SSF50249">
    <property type="entry name" value="Nucleic acid-binding proteins"/>
    <property type="match status" value="1"/>
</dbReference>
<dbReference type="Pfam" id="PF01330">
    <property type="entry name" value="RuvA_N"/>
    <property type="match status" value="1"/>
</dbReference>
<feature type="domain" description="Holliday junction DNA helicase RuvA C-terminal" evidence="8">
    <location>
        <begin position="146"/>
        <end position="187"/>
    </location>
</feature>
<dbReference type="InterPro" id="IPR012340">
    <property type="entry name" value="NA-bd_OB-fold"/>
</dbReference>
<sequence>MISYLSGTIIHKSLNSAIMSVNGVGYKVFIPNDVMTKIQLNEPSELFIHTHVGESILDLYGFNSMEDLTLFELLIGVSGIGPKTALGIFTKGTSDKIKTAIVKGDVALFTSVPRLGTKNAQKIIIELRSKLGSLQSLDLNENTSESQEIIEALKQLGFSPQESREALRHIESEGNVSDKIRKALKILGKNSRKG</sequence>
<comment type="subunit">
    <text evidence="6">Homotetramer. Forms an RuvA(8)-RuvB(12)-Holliday junction (HJ) complex. HJ DNA is sandwiched between 2 RuvA tetramers; dsDNA enters through RuvA and exits via RuvB. An RuvB hexamer assembles on each DNA strand where it exits the tetramer. Each RuvB hexamer is contacted by two RuvA subunits (via domain III) on 2 adjacent RuvB subunits; this complex drives branch migration. In the full resolvosome a probable DNA-RuvA(4)-RuvB(12)-RuvC(2) complex forms which resolves the HJ.</text>
</comment>
<dbReference type="Gene3D" id="1.10.8.10">
    <property type="entry name" value="DNA helicase RuvA subunit, C-terminal domain"/>
    <property type="match status" value="1"/>
</dbReference>
<dbReference type="AlphaFoldDB" id="A0A1F5ZL13"/>
<dbReference type="InterPro" id="IPR013849">
    <property type="entry name" value="DNA_helicase_Holl-junc_RuvA_I"/>
</dbReference>
<feature type="domain" description="DNA helicase Holliday junction RuvA type" evidence="7">
    <location>
        <begin position="1"/>
        <end position="61"/>
    </location>
</feature>
<dbReference type="GO" id="GO:0048476">
    <property type="term" value="C:Holliday junction resolvase complex"/>
    <property type="evidence" value="ECO:0007669"/>
    <property type="project" value="UniProtKB-UniRule"/>
</dbReference>
<dbReference type="GO" id="GO:0000400">
    <property type="term" value="F:four-way junction DNA binding"/>
    <property type="evidence" value="ECO:0007669"/>
    <property type="project" value="UniProtKB-UniRule"/>
</dbReference>
<dbReference type="Pfam" id="PF14520">
    <property type="entry name" value="HHH_5"/>
    <property type="match status" value="1"/>
</dbReference>
<evidence type="ECO:0000259" key="8">
    <source>
        <dbReference type="Pfam" id="PF07499"/>
    </source>
</evidence>
<evidence type="ECO:0000256" key="6">
    <source>
        <dbReference type="HAMAP-Rule" id="MF_00031"/>
    </source>
</evidence>
<dbReference type="Pfam" id="PF07499">
    <property type="entry name" value="RuvA_C"/>
    <property type="match status" value="1"/>
</dbReference>
<dbReference type="HAMAP" id="MF_00031">
    <property type="entry name" value="DNA_HJ_migration_RuvA"/>
    <property type="match status" value="1"/>
</dbReference>
<dbReference type="GO" id="GO:0005737">
    <property type="term" value="C:cytoplasm"/>
    <property type="evidence" value="ECO:0007669"/>
    <property type="project" value="UniProtKB-SubCell"/>
</dbReference>
<evidence type="ECO:0000313" key="10">
    <source>
        <dbReference type="Proteomes" id="UP000176923"/>
    </source>
</evidence>
<dbReference type="InterPro" id="IPR036267">
    <property type="entry name" value="RuvA_C_sf"/>
</dbReference>
<dbReference type="GO" id="GO:0009378">
    <property type="term" value="F:four-way junction helicase activity"/>
    <property type="evidence" value="ECO:0007669"/>
    <property type="project" value="InterPro"/>
</dbReference>
<dbReference type="SUPFAM" id="SSF46929">
    <property type="entry name" value="DNA helicase RuvA subunit, C-terminal domain"/>
    <property type="match status" value="1"/>
</dbReference>
<comment type="caution">
    <text evidence="9">The sequence shown here is derived from an EMBL/GenBank/DDBJ whole genome shotgun (WGS) entry which is preliminary data.</text>
</comment>
<dbReference type="Gene3D" id="1.10.150.20">
    <property type="entry name" value="5' to 3' exonuclease, C-terminal subdomain"/>
    <property type="match status" value="1"/>
</dbReference>
<dbReference type="GO" id="GO:0005524">
    <property type="term" value="F:ATP binding"/>
    <property type="evidence" value="ECO:0007669"/>
    <property type="project" value="InterPro"/>
</dbReference>
<comment type="similarity">
    <text evidence="6">Belongs to the RuvA family.</text>
</comment>
<keyword evidence="9" id="KW-0378">Hydrolase</keyword>
<dbReference type="Proteomes" id="UP000176923">
    <property type="component" value="Unassembled WGS sequence"/>
</dbReference>
<dbReference type="CDD" id="cd14332">
    <property type="entry name" value="UBA_RuvA_C"/>
    <property type="match status" value="1"/>
</dbReference>
<dbReference type="InterPro" id="IPR010994">
    <property type="entry name" value="RuvA_2-like"/>
</dbReference>
<keyword evidence="9" id="KW-0067">ATP-binding</keyword>
<dbReference type="STRING" id="1798382.A3D77_00490"/>
<gene>
    <name evidence="6" type="primary">ruvA</name>
    <name evidence="9" type="ORF">A3D77_00490</name>
</gene>
<dbReference type="SUPFAM" id="SSF47781">
    <property type="entry name" value="RuvA domain 2-like"/>
    <property type="match status" value="1"/>
</dbReference>
<keyword evidence="1 6" id="KW-0963">Cytoplasm</keyword>
<accession>A0A1F5ZL13</accession>
<keyword evidence="9" id="KW-0347">Helicase</keyword>
<feature type="region of interest" description="Domain III" evidence="6">
    <location>
        <begin position="147"/>
        <end position="194"/>
    </location>
</feature>
<evidence type="ECO:0000256" key="2">
    <source>
        <dbReference type="ARBA" id="ARBA00022763"/>
    </source>
</evidence>
<dbReference type="InterPro" id="IPR000085">
    <property type="entry name" value="RuvA"/>
</dbReference>
<proteinExistence type="inferred from homology"/>
<comment type="function">
    <text evidence="6">The RuvA-RuvB-RuvC complex processes Holliday junction (HJ) DNA during genetic recombination and DNA repair, while the RuvA-RuvB complex plays an important role in the rescue of blocked DNA replication forks via replication fork reversal (RFR). RuvA specifically binds to HJ cruciform DNA, conferring on it an open structure. The RuvB hexamer acts as an ATP-dependent pump, pulling dsDNA into and through the RuvAB complex. HJ branch migration allows RuvC to scan DNA until it finds its consensus sequence, where it cleaves and resolves the cruciform DNA.</text>
</comment>
<reference evidence="9 10" key="1">
    <citation type="journal article" date="2016" name="Nat. Commun.">
        <title>Thousands of microbial genomes shed light on interconnected biogeochemical processes in an aquifer system.</title>
        <authorList>
            <person name="Anantharaman K."/>
            <person name="Brown C.T."/>
            <person name="Hug L.A."/>
            <person name="Sharon I."/>
            <person name="Castelle C.J."/>
            <person name="Probst A.J."/>
            <person name="Thomas B.C."/>
            <person name="Singh A."/>
            <person name="Wilkins M.J."/>
            <person name="Karaoz U."/>
            <person name="Brodie E.L."/>
            <person name="Williams K.H."/>
            <person name="Hubbard S.S."/>
            <person name="Banfield J.F."/>
        </authorList>
    </citation>
    <scope>NUCLEOTIDE SEQUENCE [LARGE SCALE GENOMIC DNA]</scope>
</reference>
<evidence type="ECO:0000259" key="7">
    <source>
        <dbReference type="Pfam" id="PF01330"/>
    </source>
</evidence>
<dbReference type="EMBL" id="MFJL01000039">
    <property type="protein sequence ID" value="OGG13186.1"/>
    <property type="molecule type" value="Genomic_DNA"/>
</dbReference>
<comment type="caution">
    <text evidence="6">Lacks conserved residue(s) required for the propagation of feature annotation.</text>
</comment>
<dbReference type="InterPro" id="IPR011114">
    <property type="entry name" value="RuvA_C"/>
</dbReference>
<dbReference type="GO" id="GO:0006281">
    <property type="term" value="P:DNA repair"/>
    <property type="evidence" value="ECO:0007669"/>
    <property type="project" value="UniProtKB-UniRule"/>
</dbReference>
<dbReference type="GO" id="GO:0009379">
    <property type="term" value="C:Holliday junction helicase complex"/>
    <property type="evidence" value="ECO:0007669"/>
    <property type="project" value="InterPro"/>
</dbReference>
<keyword evidence="2 6" id="KW-0227">DNA damage</keyword>
<evidence type="ECO:0000256" key="3">
    <source>
        <dbReference type="ARBA" id="ARBA00023125"/>
    </source>
</evidence>
<evidence type="ECO:0000256" key="5">
    <source>
        <dbReference type="ARBA" id="ARBA00023204"/>
    </source>
</evidence>
<evidence type="ECO:0000256" key="4">
    <source>
        <dbReference type="ARBA" id="ARBA00023172"/>
    </source>
</evidence>
<dbReference type="Gene3D" id="2.40.50.140">
    <property type="entry name" value="Nucleic acid-binding proteins"/>
    <property type="match status" value="1"/>
</dbReference>
<evidence type="ECO:0000313" key="9">
    <source>
        <dbReference type="EMBL" id="OGG13186.1"/>
    </source>
</evidence>
<protein>
    <recommendedName>
        <fullName evidence="6">Holliday junction branch migration complex subunit RuvA</fullName>
    </recommendedName>
</protein>